<gene>
    <name evidence="15" type="ORF">FSARC_511</name>
</gene>
<dbReference type="Gene3D" id="2.70.100.10">
    <property type="entry name" value="Glycoside hydrolase, family 7, domain"/>
    <property type="match status" value="1"/>
</dbReference>
<dbReference type="GO" id="GO:0005576">
    <property type="term" value="C:extracellular region"/>
    <property type="evidence" value="ECO:0007669"/>
    <property type="project" value="InterPro"/>
</dbReference>
<dbReference type="PRINTS" id="PR00734">
    <property type="entry name" value="GLHYDRLASE7"/>
</dbReference>
<comment type="caution">
    <text evidence="15">The sequence shown here is derived from an EMBL/GenBank/DDBJ whole genome shotgun (WGS) entry which is preliminary data.</text>
</comment>
<keyword evidence="5 11" id="KW-0136">Cellulose degradation</keyword>
<keyword evidence="10 11" id="KW-0624">Polysaccharide degradation</keyword>
<dbReference type="PANTHER" id="PTHR33753">
    <property type="entry name" value="1,4-BETA-D-GLUCAN CELLOBIOHYDROLASE B"/>
    <property type="match status" value="1"/>
</dbReference>
<dbReference type="InterPro" id="IPR037019">
    <property type="entry name" value="Glyco_hydro_7_sf"/>
</dbReference>
<dbReference type="EC" id="3.2.1.-" evidence="11"/>
<proteinExistence type="inferred from homology"/>
<dbReference type="FunFam" id="2.70.100.10:FF:000001">
    <property type="entry name" value="Glucanase"/>
    <property type="match status" value="1"/>
</dbReference>
<dbReference type="SUPFAM" id="SSF49899">
    <property type="entry name" value="Concanavalin A-like lectins/glucanases"/>
    <property type="match status" value="1"/>
</dbReference>
<reference evidence="15" key="2">
    <citation type="submission" date="2020-05" db="EMBL/GenBank/DDBJ databases">
        <authorList>
            <person name="Kim H.-S."/>
            <person name="Proctor R.H."/>
            <person name="Brown D.W."/>
        </authorList>
    </citation>
    <scope>NUCLEOTIDE SEQUENCE</scope>
    <source>
        <strain evidence="15">NRRL 20472</strain>
    </source>
</reference>
<dbReference type="Pfam" id="PF00840">
    <property type="entry name" value="Glyco_hydro_7"/>
    <property type="match status" value="1"/>
</dbReference>
<dbReference type="SMART" id="SM00236">
    <property type="entry name" value="fCBD"/>
    <property type="match status" value="1"/>
</dbReference>
<evidence type="ECO:0000256" key="1">
    <source>
        <dbReference type="ARBA" id="ARBA00001641"/>
    </source>
</evidence>
<feature type="region of interest" description="Disordered" evidence="12">
    <location>
        <begin position="411"/>
        <end position="433"/>
    </location>
</feature>
<organism evidence="15 16">
    <name type="scientific">Fusarium sarcochroum</name>
    <dbReference type="NCBI Taxonomy" id="1208366"/>
    <lineage>
        <taxon>Eukaryota</taxon>
        <taxon>Fungi</taxon>
        <taxon>Dikarya</taxon>
        <taxon>Ascomycota</taxon>
        <taxon>Pezizomycotina</taxon>
        <taxon>Sordariomycetes</taxon>
        <taxon>Hypocreomycetidae</taxon>
        <taxon>Hypocreales</taxon>
        <taxon>Nectriaceae</taxon>
        <taxon>Fusarium</taxon>
        <taxon>Fusarium lateritium species complex</taxon>
    </lineage>
</organism>
<dbReference type="InterPro" id="IPR001722">
    <property type="entry name" value="Glyco_hydro_7"/>
</dbReference>
<evidence type="ECO:0000256" key="6">
    <source>
        <dbReference type="ARBA" id="ARBA00023157"/>
    </source>
</evidence>
<feature type="region of interest" description="Disordered" evidence="12">
    <location>
        <begin position="506"/>
        <end position="625"/>
    </location>
</feature>
<keyword evidence="16" id="KW-1185">Reference proteome</keyword>
<evidence type="ECO:0000313" key="16">
    <source>
        <dbReference type="Proteomes" id="UP000622797"/>
    </source>
</evidence>
<evidence type="ECO:0000256" key="12">
    <source>
        <dbReference type="SAM" id="MobiDB-lite"/>
    </source>
</evidence>
<feature type="chain" id="PRO_5033986180" description="Glucanase" evidence="13">
    <location>
        <begin position="20"/>
        <end position="659"/>
    </location>
</feature>
<dbReference type="EMBL" id="JABEXW010000029">
    <property type="protein sequence ID" value="KAF4973080.1"/>
    <property type="molecule type" value="Genomic_DNA"/>
</dbReference>
<keyword evidence="4 11" id="KW-0378">Hydrolase</keyword>
<dbReference type="PROSITE" id="PS51164">
    <property type="entry name" value="CBM1_2"/>
    <property type="match status" value="1"/>
</dbReference>
<reference evidence="15" key="1">
    <citation type="journal article" date="2020" name="BMC Genomics">
        <title>Correction to: Identification and distribution of gene clusters required for synthesis of sphingolipid metabolism inhibitors in diverse species of the filamentous fungus Fusarium.</title>
        <authorList>
            <person name="Kim H.S."/>
            <person name="Lohmar J.M."/>
            <person name="Busman M."/>
            <person name="Brown D.W."/>
            <person name="Naumann T.A."/>
            <person name="Divon H.H."/>
            <person name="Lysoe E."/>
            <person name="Uhlig S."/>
            <person name="Proctor R.H."/>
        </authorList>
    </citation>
    <scope>NUCLEOTIDE SEQUENCE</scope>
    <source>
        <strain evidence="15">NRRL 20472</strain>
    </source>
</reference>
<feature type="compositionally biased region" description="Low complexity" evidence="12">
    <location>
        <begin position="506"/>
        <end position="551"/>
    </location>
</feature>
<dbReference type="GO" id="GO:0030245">
    <property type="term" value="P:cellulose catabolic process"/>
    <property type="evidence" value="ECO:0007669"/>
    <property type="project" value="UniProtKB-KW"/>
</dbReference>
<keyword evidence="7" id="KW-0325">Glycoprotein</keyword>
<name>A0A8H4UAZ5_9HYPO</name>
<comment type="similarity">
    <text evidence="2 11">Belongs to the glycosyl hydrolase 7 (cellulase C) family.</text>
</comment>
<dbReference type="GO" id="GO:0016162">
    <property type="term" value="F:cellulose 1,4-beta-cellobiosidase activity"/>
    <property type="evidence" value="ECO:0007669"/>
    <property type="project" value="UniProtKB-EC"/>
</dbReference>
<feature type="signal peptide" evidence="13">
    <location>
        <begin position="1"/>
        <end position="19"/>
    </location>
</feature>
<dbReference type="GO" id="GO:0030248">
    <property type="term" value="F:cellulose binding"/>
    <property type="evidence" value="ECO:0007669"/>
    <property type="project" value="InterPro"/>
</dbReference>
<feature type="domain" description="CBM1" evidence="14">
    <location>
        <begin position="618"/>
        <end position="654"/>
    </location>
</feature>
<dbReference type="InterPro" id="IPR035971">
    <property type="entry name" value="CBD_sf"/>
</dbReference>
<evidence type="ECO:0000256" key="7">
    <source>
        <dbReference type="ARBA" id="ARBA00023180"/>
    </source>
</evidence>
<sequence length="659" mass="67868">MSLYRAISLATALIASVHAQQACSNTAESHPALTWSKCTSSGCTEVSGSVVVDANWRWTHTVEGSTNCYTGNTWDKTICPDSETCAEACCVDGADYSGTYGVTTSGNQLSLDFVTKGANTNVGSRLYLMEDEETYQGFTLLGNEFTFDVDVSEISCGLNGALYFVSMDEDGGKARFEGNNAGAKFGTGYCDAQCARDVKFINGKANSEGWTPSETDVNSGTGNLGACCPEMDIWEANDMSTALTPHPCTTLTQHACEGDKCGGTYSAERYAGTCDPDGCDFNPFRQGNETFYGPGSDFTVDTTKKVTVVTQFVKGSSGGLSEIKRFYVQNGKVIGNPESKVASNPGNSITEEFCSAQKKVFGDDDDFTAKGGYSGMSDALAAPMVLVMSLWDDHKANMLWLDSTYPTDATGAGAARGSCATTSGDPKDVEASVPNSKVSFSNIKFGPIGSTFEGGEAASSNSGSASAAKPAATSAAAAASKPQSTIVSQVKPKTSASAAAQELVSTPAAQAPKASTTAVAAAPSVEEPVQEPEATNTVVAAPSADKPAATEAADEDEECEADPEDAEPSTAKPSAAQTSAAQPSAAQPSAAQTSAAQPSAAQPSAAKPSSGSDSGSSSASAAYTRCGGKGWTGATTCVSGYTCKEQNEWYHQCIPSSSK</sequence>
<evidence type="ECO:0000256" key="8">
    <source>
        <dbReference type="ARBA" id="ARBA00023277"/>
    </source>
</evidence>
<dbReference type="Pfam" id="PF00734">
    <property type="entry name" value="CBM_1"/>
    <property type="match status" value="1"/>
</dbReference>
<dbReference type="Proteomes" id="UP000622797">
    <property type="component" value="Unassembled WGS sequence"/>
</dbReference>
<keyword evidence="9 11" id="KW-0326">Glycosidase</keyword>
<protein>
    <recommendedName>
        <fullName evidence="11">Glucanase</fullName>
        <ecNumber evidence="11">3.2.1.-</ecNumber>
    </recommendedName>
</protein>
<evidence type="ECO:0000256" key="10">
    <source>
        <dbReference type="ARBA" id="ARBA00023326"/>
    </source>
</evidence>
<feature type="compositionally biased region" description="Low complexity" evidence="12">
    <location>
        <begin position="568"/>
        <end position="622"/>
    </location>
</feature>
<accession>A0A8H4UAZ5</accession>
<keyword evidence="8" id="KW-0119">Carbohydrate metabolism</keyword>
<dbReference type="OrthoDB" id="412382at2759"/>
<dbReference type="SUPFAM" id="SSF57180">
    <property type="entry name" value="Cellulose-binding domain"/>
    <property type="match status" value="1"/>
</dbReference>
<evidence type="ECO:0000313" key="15">
    <source>
        <dbReference type="EMBL" id="KAF4973080.1"/>
    </source>
</evidence>
<feature type="compositionally biased region" description="Acidic residues" evidence="12">
    <location>
        <begin position="552"/>
        <end position="567"/>
    </location>
</feature>
<keyword evidence="3 13" id="KW-0732">Signal</keyword>
<dbReference type="CDD" id="cd07999">
    <property type="entry name" value="GH7_CBH_EG"/>
    <property type="match status" value="1"/>
</dbReference>
<comment type="catalytic activity">
    <reaction evidence="1">
        <text>Hydrolysis of (1-&gt;4)-beta-D-glucosidic linkages in cellulose and cellotetraose, releasing cellobiose from the non-reducing ends of the chains.</text>
        <dbReference type="EC" id="3.2.1.91"/>
    </reaction>
</comment>
<evidence type="ECO:0000256" key="3">
    <source>
        <dbReference type="ARBA" id="ARBA00022729"/>
    </source>
</evidence>
<dbReference type="AlphaFoldDB" id="A0A8H4UAZ5"/>
<dbReference type="InterPro" id="IPR013320">
    <property type="entry name" value="ConA-like_dom_sf"/>
</dbReference>
<keyword evidence="6" id="KW-1015">Disulfide bond</keyword>
<evidence type="ECO:0000256" key="5">
    <source>
        <dbReference type="ARBA" id="ARBA00023001"/>
    </source>
</evidence>
<evidence type="ECO:0000256" key="2">
    <source>
        <dbReference type="ARBA" id="ARBA00006044"/>
    </source>
</evidence>
<evidence type="ECO:0000259" key="14">
    <source>
        <dbReference type="PROSITE" id="PS51164"/>
    </source>
</evidence>
<evidence type="ECO:0000256" key="11">
    <source>
        <dbReference type="RuleBase" id="RU361164"/>
    </source>
</evidence>
<evidence type="ECO:0000256" key="13">
    <source>
        <dbReference type="SAM" id="SignalP"/>
    </source>
</evidence>
<dbReference type="PANTHER" id="PTHR33753:SF2">
    <property type="entry name" value="GLYCOSIDE HYDROLASE FAMILY 7 PROTEIN"/>
    <property type="match status" value="1"/>
</dbReference>
<evidence type="ECO:0000256" key="4">
    <source>
        <dbReference type="ARBA" id="ARBA00022801"/>
    </source>
</evidence>
<evidence type="ECO:0000256" key="9">
    <source>
        <dbReference type="ARBA" id="ARBA00023295"/>
    </source>
</evidence>
<dbReference type="InterPro" id="IPR000254">
    <property type="entry name" value="CBD"/>
</dbReference>
<dbReference type="PROSITE" id="PS00562">
    <property type="entry name" value="CBM1_1"/>
    <property type="match status" value="1"/>
</dbReference>